<gene>
    <name evidence="1" type="ORF">ACFFUT_09210</name>
</gene>
<organism evidence="1 2">
    <name type="scientific">Pseudohalocynthiibacter aestuariivivens</name>
    <dbReference type="NCBI Taxonomy" id="1591409"/>
    <lineage>
        <taxon>Bacteria</taxon>
        <taxon>Pseudomonadati</taxon>
        <taxon>Pseudomonadota</taxon>
        <taxon>Alphaproteobacteria</taxon>
        <taxon>Rhodobacterales</taxon>
        <taxon>Paracoccaceae</taxon>
        <taxon>Pseudohalocynthiibacter</taxon>
    </lineage>
</organism>
<dbReference type="Proteomes" id="UP001589683">
    <property type="component" value="Unassembled WGS sequence"/>
</dbReference>
<name>A0ABV5JER8_9RHOB</name>
<reference evidence="1 2" key="1">
    <citation type="submission" date="2024-09" db="EMBL/GenBank/DDBJ databases">
        <authorList>
            <person name="Sun Q."/>
            <person name="Mori K."/>
        </authorList>
    </citation>
    <scope>NUCLEOTIDE SEQUENCE [LARGE SCALE GENOMIC DNA]</scope>
    <source>
        <strain evidence="1 2">CECT 8726</strain>
    </source>
</reference>
<protein>
    <submittedName>
        <fullName evidence="1">Uncharacterized protein</fullName>
    </submittedName>
</protein>
<evidence type="ECO:0000313" key="1">
    <source>
        <dbReference type="EMBL" id="MFB9231962.1"/>
    </source>
</evidence>
<keyword evidence="2" id="KW-1185">Reference proteome</keyword>
<evidence type="ECO:0000313" key="2">
    <source>
        <dbReference type="Proteomes" id="UP001589683"/>
    </source>
</evidence>
<dbReference type="EMBL" id="JBHMEA010000034">
    <property type="protein sequence ID" value="MFB9231962.1"/>
    <property type="molecule type" value="Genomic_DNA"/>
</dbReference>
<proteinExistence type="predicted"/>
<dbReference type="RefSeq" id="WP_213890711.1">
    <property type="nucleotide sequence ID" value="NZ_JAGFNU010000013.1"/>
</dbReference>
<accession>A0ABV5JER8</accession>
<comment type="caution">
    <text evidence="1">The sequence shown here is derived from an EMBL/GenBank/DDBJ whole genome shotgun (WGS) entry which is preliminary data.</text>
</comment>
<sequence length="350" mass="38410">MPEPNLVSFRAQTTGGISDLLNDEGLSCAGSQDLLSYLAGALLSYKEEGVEFLPSIVLCNSVDEFLTAFPGSIHHVIGEANLASEAGPRILKDCAPLSGTNWYIYIERDEGNDKVRYGVFTYFKTPTAIPLHEGVGINPDQFSVLIRKASTNTIDIRGSRGHGLILLFSTLRELSNSEEPISKFADKCGTQIENEKLQTEFSLYFFRLLDALLTSCHGTILVCGNELDFEAAIELQDAVHVEPLLDFFSAFSELKTTNSAESILSLQQCEELLKGFLRCDGIIVMDGLGRVSAYRVFFRPADAANDANEQVVGGARRRAFEGLKPLVGTQLDCILFRSQDGHTLFYGGEQ</sequence>